<proteinExistence type="predicted"/>
<dbReference type="RefSeq" id="WP_010442145.1">
    <property type="nucleotide sequence ID" value="NZ_AEYW01000013.1"/>
</dbReference>
<dbReference type="EMBL" id="RCCT01000001">
    <property type="protein sequence ID" value="RLK10940.1"/>
    <property type="molecule type" value="Genomic_DNA"/>
</dbReference>
<evidence type="ECO:0000313" key="2">
    <source>
        <dbReference type="EMBL" id="RLK10940.1"/>
    </source>
</evidence>
<gene>
    <name evidence="2" type="ORF">CLV75_0928</name>
</gene>
<dbReference type="PROSITE" id="PS50911">
    <property type="entry name" value="CHAP"/>
    <property type="match status" value="1"/>
</dbReference>
<dbReference type="AlphaFoldDB" id="A0A497ZNQ6"/>
<sequence>MITLKLCNHSNRHQRFLQISNRKTNTIWPRLPVTARAVIAMGLIGFVSACTQNPNDSDLDPERQAMALQEVSKKHARGQRVWCVPYARNLSGIQIRGNAKDWWGKAGNIFDRGNEPEVGAVMSFRATRGMPLGHVAVVSDIVTNREVIINHANWHRNKVSLKMGVMDVSKNNDWTLVRVETNPGRYGSSYPVNGFIYPKFAE</sequence>
<dbReference type="STRING" id="981384.GCA_000192475_02066"/>
<name>A0A497ZNQ6_9RHOB</name>
<dbReference type="SUPFAM" id="SSF54001">
    <property type="entry name" value="Cysteine proteinases"/>
    <property type="match status" value="1"/>
</dbReference>
<reference evidence="2 3" key="1">
    <citation type="submission" date="2018-10" db="EMBL/GenBank/DDBJ databases">
        <title>Genomic Encyclopedia of Archaeal and Bacterial Type Strains, Phase II (KMG-II): from individual species to whole genera.</title>
        <authorList>
            <person name="Goeker M."/>
        </authorList>
    </citation>
    <scope>NUCLEOTIDE SEQUENCE [LARGE SCALE GENOMIC DNA]</scope>
    <source>
        <strain evidence="2 3">DSM 29317</strain>
    </source>
</reference>
<dbReference type="OrthoDB" id="7279151at2"/>
<organism evidence="2 3">
    <name type="scientific">Ruegeria conchae</name>
    <dbReference type="NCBI Taxonomy" id="981384"/>
    <lineage>
        <taxon>Bacteria</taxon>
        <taxon>Pseudomonadati</taxon>
        <taxon>Pseudomonadota</taxon>
        <taxon>Alphaproteobacteria</taxon>
        <taxon>Rhodobacterales</taxon>
        <taxon>Roseobacteraceae</taxon>
        <taxon>Ruegeria</taxon>
    </lineage>
</organism>
<evidence type="ECO:0000259" key="1">
    <source>
        <dbReference type="PROSITE" id="PS50911"/>
    </source>
</evidence>
<evidence type="ECO:0000313" key="3">
    <source>
        <dbReference type="Proteomes" id="UP000271700"/>
    </source>
</evidence>
<keyword evidence="3" id="KW-1185">Reference proteome</keyword>
<dbReference type="Gene3D" id="3.90.1720.10">
    <property type="entry name" value="endopeptidase domain like (from Nostoc punctiforme)"/>
    <property type="match status" value="1"/>
</dbReference>
<protein>
    <submittedName>
        <fullName evidence="2">CHAP domain-containing protein</fullName>
    </submittedName>
</protein>
<feature type="domain" description="Peptidase C51" evidence="1">
    <location>
        <begin position="58"/>
        <end position="178"/>
    </location>
</feature>
<comment type="caution">
    <text evidence="2">The sequence shown here is derived from an EMBL/GenBank/DDBJ whole genome shotgun (WGS) entry which is preliminary data.</text>
</comment>
<dbReference type="Proteomes" id="UP000271700">
    <property type="component" value="Unassembled WGS sequence"/>
</dbReference>
<dbReference type="Pfam" id="PF05257">
    <property type="entry name" value="CHAP"/>
    <property type="match status" value="1"/>
</dbReference>
<accession>A0A497ZNQ6</accession>
<dbReference type="InterPro" id="IPR007921">
    <property type="entry name" value="CHAP_dom"/>
</dbReference>
<dbReference type="InterPro" id="IPR038765">
    <property type="entry name" value="Papain-like_cys_pep_sf"/>
</dbReference>